<dbReference type="PANTHER" id="PTHR42879:SF2">
    <property type="entry name" value="3-OXOACYL-[ACYL-CARRIER-PROTEIN] REDUCTASE FABG"/>
    <property type="match status" value="1"/>
</dbReference>
<dbReference type="AlphaFoldDB" id="E3J826"/>
<dbReference type="CDD" id="cd05233">
    <property type="entry name" value="SDR_c"/>
    <property type="match status" value="1"/>
</dbReference>
<dbReference type="Proteomes" id="UP000002484">
    <property type="component" value="Chromosome"/>
</dbReference>
<dbReference type="SUPFAM" id="SSF51735">
    <property type="entry name" value="NAD(P)-binding Rossmann-fold domains"/>
    <property type="match status" value="1"/>
</dbReference>
<evidence type="ECO:0000313" key="2">
    <source>
        <dbReference type="EMBL" id="ADP82074.1"/>
    </source>
</evidence>
<evidence type="ECO:0000313" key="3">
    <source>
        <dbReference type="Proteomes" id="UP000002484"/>
    </source>
</evidence>
<dbReference type="InterPro" id="IPR050259">
    <property type="entry name" value="SDR"/>
</dbReference>
<name>E3J826_PSEI1</name>
<dbReference type="Pfam" id="PF13561">
    <property type="entry name" value="adh_short_C2"/>
    <property type="match status" value="1"/>
</dbReference>
<keyword evidence="3" id="KW-1185">Reference proteome</keyword>
<dbReference type="eggNOG" id="COG1028">
    <property type="taxonomic scope" value="Bacteria"/>
</dbReference>
<gene>
    <name evidence="2" type="ordered locus">FraEuI1c_4073</name>
</gene>
<dbReference type="PANTHER" id="PTHR42879">
    <property type="entry name" value="3-OXOACYL-(ACYL-CARRIER-PROTEIN) REDUCTASE"/>
    <property type="match status" value="1"/>
</dbReference>
<accession>E3J826</accession>
<dbReference type="PRINTS" id="PR00081">
    <property type="entry name" value="GDHRDH"/>
</dbReference>
<reference evidence="2 3" key="1">
    <citation type="submission" date="2010-10" db="EMBL/GenBank/DDBJ databases">
        <title>Complete sequence of Frankia sp. EuI1c.</title>
        <authorList>
            <consortium name="US DOE Joint Genome Institute"/>
            <person name="Lucas S."/>
            <person name="Copeland A."/>
            <person name="Lapidus A."/>
            <person name="Cheng J.-F."/>
            <person name="Bruce D."/>
            <person name="Goodwin L."/>
            <person name="Pitluck S."/>
            <person name="Chertkov O."/>
            <person name="Detter J.C."/>
            <person name="Han C."/>
            <person name="Tapia R."/>
            <person name="Land M."/>
            <person name="Hauser L."/>
            <person name="Jeffries C."/>
            <person name="Kyrpides N."/>
            <person name="Ivanova N."/>
            <person name="Mikhailova N."/>
            <person name="Beauchemin N."/>
            <person name="Sen A."/>
            <person name="Sur S.A."/>
            <person name="Gtari M."/>
            <person name="Wall L."/>
            <person name="Tisa L."/>
            <person name="Woyke T."/>
        </authorList>
    </citation>
    <scope>NUCLEOTIDE SEQUENCE [LARGE SCALE GENOMIC DNA]</scope>
    <source>
        <strain evidence="3">DSM 45817 / CECT 9037 / EuI1c</strain>
    </source>
</reference>
<protein>
    <submittedName>
        <fullName evidence="2">Short-chain dehydrogenase/reductase SDR</fullName>
    </submittedName>
</protein>
<dbReference type="InterPro" id="IPR002347">
    <property type="entry name" value="SDR_fam"/>
</dbReference>
<proteinExistence type="inferred from homology"/>
<dbReference type="EMBL" id="CP002299">
    <property type="protein sequence ID" value="ADP82074.1"/>
    <property type="molecule type" value="Genomic_DNA"/>
</dbReference>
<dbReference type="HOGENOM" id="CLU_010194_14_0_11"/>
<dbReference type="InParanoid" id="E3J826"/>
<dbReference type="PRINTS" id="PR00080">
    <property type="entry name" value="SDRFAMILY"/>
</dbReference>
<organism evidence="2 3">
    <name type="scientific">Pseudofrankia inefficax (strain DSM 45817 / CECT 9037 / DDB 130130 / EuI1c)</name>
    <name type="common">Frankia inefficax</name>
    <dbReference type="NCBI Taxonomy" id="298654"/>
    <lineage>
        <taxon>Bacteria</taxon>
        <taxon>Bacillati</taxon>
        <taxon>Actinomycetota</taxon>
        <taxon>Actinomycetes</taxon>
        <taxon>Frankiales</taxon>
        <taxon>Frankiaceae</taxon>
        <taxon>Pseudofrankia</taxon>
    </lineage>
</organism>
<sequence>MAGRLAGKVAVVTGSGMGAAKGIAVGLAREGARVVTNNRKPGSVGLSAWANSDDTESLLTDDDRRLIESLSGDARTTADQIVAEGGEAVPFFGDPGDVEVAGALVQTAVETWGRVDILVNGAAGSGFGPFLKLTPEDWFLQTHAKLTGTYNTMHHALPLMRRQGFGRVLNASSDAWVGLPMLAAYSAANAGVVGLTRAVAQEVRGSGITCNVFCPRSISRNHVNWRASMRRQLAKGGPEMEALRHRLEREDRDHQAPENLGPFLAYLASDAAAGINGEVFSVTAGGRVAQYDGFTIVSEIEKREAPWTVDELETIVPELLLKGDV</sequence>
<comment type="similarity">
    <text evidence="1">Belongs to the short-chain dehydrogenases/reductases (SDR) family.</text>
</comment>
<evidence type="ECO:0000256" key="1">
    <source>
        <dbReference type="ARBA" id="ARBA00006484"/>
    </source>
</evidence>
<dbReference type="OrthoDB" id="9808187at2"/>
<dbReference type="Gene3D" id="3.40.50.720">
    <property type="entry name" value="NAD(P)-binding Rossmann-like Domain"/>
    <property type="match status" value="1"/>
</dbReference>
<dbReference type="InterPro" id="IPR036291">
    <property type="entry name" value="NAD(P)-bd_dom_sf"/>
</dbReference>
<dbReference type="KEGG" id="fri:FraEuI1c_4073"/>
<dbReference type="STRING" id="298654.FraEuI1c_4073"/>